<dbReference type="EMBL" id="AP014957">
    <property type="protein sequence ID" value="BAS75193.1"/>
    <property type="molecule type" value="Genomic_DNA"/>
</dbReference>
<dbReference type="Gramene" id="Os01t0845000-01">
    <property type="protein sequence ID" value="Os01t0845000-01"/>
    <property type="gene ID" value="Os01g0845000"/>
</dbReference>
<dbReference type="PaxDb" id="39947-A0A0N7KE20"/>
<feature type="region of interest" description="Disordered" evidence="1">
    <location>
        <begin position="374"/>
        <end position="411"/>
    </location>
</feature>
<evidence type="ECO:0000313" key="3">
    <source>
        <dbReference type="Proteomes" id="UP000059680"/>
    </source>
</evidence>
<dbReference type="eggNOG" id="ENOG502R7GQ">
    <property type="taxonomic scope" value="Eukaryota"/>
</dbReference>
<name>A0A0N7KE20_ORYSJ</name>
<protein>
    <submittedName>
        <fullName evidence="2">Os01g0845000 protein</fullName>
    </submittedName>
</protein>
<dbReference type="Proteomes" id="UP000059680">
    <property type="component" value="Chromosome 1"/>
</dbReference>
<dbReference type="AlphaFoldDB" id="A0A0N7KE20"/>
<gene>
    <name evidence="2" type="ordered locus">Os01g0845000</name>
    <name evidence="2" type="ORF">OSNPB_010845000</name>
</gene>
<sequence>MDSEEADGAAPPLLVPADAAERDEHLDERRLGLLLVRPPERLQRVHPRPAVEPPRPVHVPLRLPLHRVARHRPQPRHDPVHRVLPPLRQPGVQRPRVPPPVAQLGPHRRPELRRQHLVHLGALRVRFLLPPLGLHLQQLLRGHDHVRVLLVQPRAAHRAGRRVQELAPVDGGLLPGRPQPDDRARAADHRRVDSRRPVSPRDRPGRRLRPDRPRVEQLGQPCLDAVGGGRRQRRREAGDERAEDGTDAAEHGARGARHEADGLLVALVPEGLLLEATHLDPLRLEILLERVGAGGIAGGRRGHRLHRDRPAQAVPPAERELPLAGLQLVERLHFGAQPGRGRDEPLHLLGLHPEALGDERVEPRVGRPGLEARVHAAEVDPAPQPEPRDGGRGGVQRHDELGAGQPEEERLVGGVEVRDAGRPHRVGPEPGHLLLRQRPVQRQQLRHRRRGLEREDPKRCLWPRRQPEIHGHPHLLHNHQYFSPNLATTQSMERSIELSFFFFSSLSLSLSLRRRPR</sequence>
<feature type="compositionally biased region" description="Basic and acidic residues" evidence="1">
    <location>
        <begin position="235"/>
        <end position="256"/>
    </location>
</feature>
<keyword evidence="3" id="KW-1185">Reference proteome</keyword>
<feature type="region of interest" description="Disordered" evidence="1">
    <location>
        <begin position="156"/>
        <end position="256"/>
    </location>
</feature>
<proteinExistence type="predicted"/>
<feature type="compositionally biased region" description="Basic and acidic residues" evidence="1">
    <location>
        <begin position="386"/>
        <end position="411"/>
    </location>
</feature>
<reference evidence="2 3" key="2">
    <citation type="journal article" date="2013" name="Plant Cell Physiol.">
        <title>Rice Annotation Project Database (RAP-DB): an integrative and interactive database for rice genomics.</title>
        <authorList>
            <person name="Sakai H."/>
            <person name="Lee S.S."/>
            <person name="Tanaka T."/>
            <person name="Numa H."/>
            <person name="Kim J."/>
            <person name="Kawahara Y."/>
            <person name="Wakimoto H."/>
            <person name="Yang C.C."/>
            <person name="Iwamoto M."/>
            <person name="Abe T."/>
            <person name="Yamada Y."/>
            <person name="Muto A."/>
            <person name="Inokuchi H."/>
            <person name="Ikemura T."/>
            <person name="Matsumoto T."/>
            <person name="Sasaki T."/>
            <person name="Itoh T."/>
        </authorList>
    </citation>
    <scope>NUCLEOTIDE SEQUENCE [LARGE SCALE GENOMIC DNA]</scope>
    <source>
        <strain evidence="3">cv. Nipponbare</strain>
    </source>
</reference>
<dbReference type="InParanoid" id="A0A0N7KE20"/>
<feature type="compositionally biased region" description="Low complexity" evidence="1">
    <location>
        <begin position="84"/>
        <end position="95"/>
    </location>
</feature>
<evidence type="ECO:0000256" key="1">
    <source>
        <dbReference type="SAM" id="MobiDB-lite"/>
    </source>
</evidence>
<reference evidence="2 3" key="3">
    <citation type="journal article" date="2013" name="Rice">
        <title>Improvement of the Oryza sativa Nipponbare reference genome using next generation sequence and optical map data.</title>
        <authorList>
            <person name="Kawahara Y."/>
            <person name="de la Bastide M."/>
            <person name="Hamilton J.P."/>
            <person name="Kanamori H."/>
            <person name="McCombie W.R."/>
            <person name="Ouyang S."/>
            <person name="Schwartz D.C."/>
            <person name="Tanaka T."/>
            <person name="Wu J."/>
            <person name="Zhou S."/>
            <person name="Childs K.L."/>
            <person name="Davidson R.M."/>
            <person name="Lin H."/>
            <person name="Quesada-Ocampo L."/>
            <person name="Vaillancourt B."/>
            <person name="Sakai H."/>
            <person name="Lee S.S."/>
            <person name="Kim J."/>
            <person name="Numa H."/>
            <person name="Itoh T."/>
            <person name="Buell C.R."/>
            <person name="Matsumoto T."/>
        </authorList>
    </citation>
    <scope>NUCLEOTIDE SEQUENCE [LARGE SCALE GENOMIC DNA]</scope>
    <source>
        <strain evidence="3">cv. Nipponbare</strain>
    </source>
</reference>
<organism evidence="2 3">
    <name type="scientific">Oryza sativa subsp. japonica</name>
    <name type="common">Rice</name>
    <dbReference type="NCBI Taxonomy" id="39947"/>
    <lineage>
        <taxon>Eukaryota</taxon>
        <taxon>Viridiplantae</taxon>
        <taxon>Streptophyta</taxon>
        <taxon>Embryophyta</taxon>
        <taxon>Tracheophyta</taxon>
        <taxon>Spermatophyta</taxon>
        <taxon>Magnoliopsida</taxon>
        <taxon>Liliopsida</taxon>
        <taxon>Poales</taxon>
        <taxon>Poaceae</taxon>
        <taxon>BOP clade</taxon>
        <taxon>Oryzoideae</taxon>
        <taxon>Oryzeae</taxon>
        <taxon>Oryzinae</taxon>
        <taxon>Oryza</taxon>
        <taxon>Oryza sativa</taxon>
    </lineage>
</organism>
<feature type="compositionally biased region" description="Basic and acidic residues" evidence="1">
    <location>
        <begin position="179"/>
        <end position="215"/>
    </location>
</feature>
<feature type="region of interest" description="Disordered" evidence="1">
    <location>
        <begin position="72"/>
        <end position="107"/>
    </location>
</feature>
<feature type="region of interest" description="Disordered" evidence="1">
    <location>
        <begin position="1"/>
        <end position="22"/>
    </location>
</feature>
<feature type="compositionally biased region" description="Low complexity" evidence="1">
    <location>
        <begin position="8"/>
        <end position="18"/>
    </location>
</feature>
<accession>A0A0N7KE20</accession>
<evidence type="ECO:0000313" key="2">
    <source>
        <dbReference type="EMBL" id="BAS75193.1"/>
    </source>
</evidence>
<dbReference type="OMA" id="WPRRQPE"/>
<reference evidence="3" key="1">
    <citation type="journal article" date="2005" name="Nature">
        <title>The map-based sequence of the rice genome.</title>
        <authorList>
            <consortium name="International rice genome sequencing project (IRGSP)"/>
            <person name="Matsumoto T."/>
            <person name="Wu J."/>
            <person name="Kanamori H."/>
            <person name="Katayose Y."/>
            <person name="Fujisawa M."/>
            <person name="Namiki N."/>
            <person name="Mizuno H."/>
            <person name="Yamamoto K."/>
            <person name="Antonio B.A."/>
            <person name="Baba T."/>
            <person name="Sakata K."/>
            <person name="Nagamura Y."/>
            <person name="Aoki H."/>
            <person name="Arikawa K."/>
            <person name="Arita K."/>
            <person name="Bito T."/>
            <person name="Chiden Y."/>
            <person name="Fujitsuka N."/>
            <person name="Fukunaka R."/>
            <person name="Hamada M."/>
            <person name="Harada C."/>
            <person name="Hayashi A."/>
            <person name="Hijishita S."/>
            <person name="Honda M."/>
            <person name="Hosokawa S."/>
            <person name="Ichikawa Y."/>
            <person name="Idonuma A."/>
            <person name="Iijima M."/>
            <person name="Ikeda M."/>
            <person name="Ikeno M."/>
            <person name="Ito K."/>
            <person name="Ito S."/>
            <person name="Ito T."/>
            <person name="Ito Y."/>
            <person name="Ito Y."/>
            <person name="Iwabuchi A."/>
            <person name="Kamiya K."/>
            <person name="Karasawa W."/>
            <person name="Kurita K."/>
            <person name="Katagiri S."/>
            <person name="Kikuta A."/>
            <person name="Kobayashi H."/>
            <person name="Kobayashi N."/>
            <person name="Machita K."/>
            <person name="Maehara T."/>
            <person name="Masukawa M."/>
            <person name="Mizubayashi T."/>
            <person name="Mukai Y."/>
            <person name="Nagasaki H."/>
            <person name="Nagata Y."/>
            <person name="Naito S."/>
            <person name="Nakashima M."/>
            <person name="Nakama Y."/>
            <person name="Nakamichi Y."/>
            <person name="Nakamura M."/>
            <person name="Meguro A."/>
            <person name="Negishi M."/>
            <person name="Ohta I."/>
            <person name="Ohta T."/>
            <person name="Okamoto M."/>
            <person name="Ono N."/>
            <person name="Saji S."/>
            <person name="Sakaguchi M."/>
            <person name="Sakai K."/>
            <person name="Shibata M."/>
            <person name="Shimokawa T."/>
            <person name="Song J."/>
            <person name="Takazaki Y."/>
            <person name="Terasawa K."/>
            <person name="Tsugane M."/>
            <person name="Tsuji K."/>
            <person name="Ueda S."/>
            <person name="Waki K."/>
            <person name="Yamagata H."/>
            <person name="Yamamoto M."/>
            <person name="Yamamoto S."/>
            <person name="Yamane H."/>
            <person name="Yoshiki S."/>
            <person name="Yoshihara R."/>
            <person name="Yukawa K."/>
            <person name="Zhong H."/>
            <person name="Yano M."/>
            <person name="Yuan Q."/>
            <person name="Ouyang S."/>
            <person name="Liu J."/>
            <person name="Jones K.M."/>
            <person name="Gansberger K."/>
            <person name="Moffat K."/>
            <person name="Hill J."/>
            <person name="Bera J."/>
            <person name="Fadrosh D."/>
            <person name="Jin S."/>
            <person name="Johri S."/>
            <person name="Kim M."/>
            <person name="Overton L."/>
            <person name="Reardon M."/>
            <person name="Tsitrin T."/>
            <person name="Vuong H."/>
            <person name="Weaver B."/>
            <person name="Ciecko A."/>
            <person name="Tallon L."/>
            <person name="Jackson J."/>
            <person name="Pai G."/>
            <person name="Aken S.V."/>
            <person name="Utterback T."/>
            <person name="Reidmuller S."/>
            <person name="Feldblyum T."/>
            <person name="Hsiao J."/>
            <person name="Zismann V."/>
            <person name="Iobst S."/>
            <person name="de Vazeille A.R."/>
            <person name="Buell C.R."/>
            <person name="Ying K."/>
            <person name="Li Y."/>
            <person name="Lu T."/>
            <person name="Huang Y."/>
            <person name="Zhao Q."/>
            <person name="Feng Q."/>
            <person name="Zhang L."/>
            <person name="Zhu J."/>
            <person name="Weng Q."/>
            <person name="Mu J."/>
            <person name="Lu Y."/>
            <person name="Fan D."/>
            <person name="Liu Y."/>
            <person name="Guan J."/>
            <person name="Zhang Y."/>
            <person name="Yu S."/>
            <person name="Liu X."/>
            <person name="Zhang Y."/>
            <person name="Hong G."/>
            <person name="Han B."/>
            <person name="Choisne N."/>
            <person name="Demange N."/>
            <person name="Orjeda G."/>
            <person name="Samain S."/>
            <person name="Cattolico L."/>
            <person name="Pelletier E."/>
            <person name="Couloux A."/>
            <person name="Segurens B."/>
            <person name="Wincker P."/>
            <person name="D'Hont A."/>
            <person name="Scarpelli C."/>
            <person name="Weissenbach J."/>
            <person name="Salanoubat M."/>
            <person name="Quetier F."/>
            <person name="Yu Y."/>
            <person name="Kim H.R."/>
            <person name="Rambo T."/>
            <person name="Currie J."/>
            <person name="Collura K."/>
            <person name="Luo M."/>
            <person name="Yang T."/>
            <person name="Ammiraju J.S.S."/>
            <person name="Engler F."/>
            <person name="Soderlund C."/>
            <person name="Wing R.A."/>
            <person name="Palmer L.E."/>
            <person name="de la Bastide M."/>
            <person name="Spiegel L."/>
            <person name="Nascimento L."/>
            <person name="Zutavern T."/>
            <person name="O'Shaughnessy A."/>
            <person name="Dike S."/>
            <person name="Dedhia N."/>
            <person name="Preston R."/>
            <person name="Balija V."/>
            <person name="McCombie W.R."/>
            <person name="Chow T."/>
            <person name="Chen H."/>
            <person name="Chung M."/>
            <person name="Chen C."/>
            <person name="Shaw J."/>
            <person name="Wu H."/>
            <person name="Hsiao K."/>
            <person name="Chao Y."/>
            <person name="Chu M."/>
            <person name="Cheng C."/>
            <person name="Hour A."/>
            <person name="Lee P."/>
            <person name="Lin S."/>
            <person name="Lin Y."/>
            <person name="Liou J."/>
            <person name="Liu S."/>
            <person name="Hsing Y."/>
            <person name="Raghuvanshi S."/>
            <person name="Mohanty A."/>
            <person name="Bharti A.K."/>
            <person name="Gaur A."/>
            <person name="Gupta V."/>
            <person name="Kumar D."/>
            <person name="Ravi V."/>
            <person name="Vij S."/>
            <person name="Kapur A."/>
            <person name="Khurana P."/>
            <person name="Khurana P."/>
            <person name="Khurana J.P."/>
            <person name="Tyagi A.K."/>
            <person name="Gaikwad K."/>
            <person name="Singh A."/>
            <person name="Dalal V."/>
            <person name="Srivastava S."/>
            <person name="Dixit A."/>
            <person name="Pal A.K."/>
            <person name="Ghazi I.A."/>
            <person name="Yadav M."/>
            <person name="Pandit A."/>
            <person name="Bhargava A."/>
            <person name="Sureshbabu K."/>
            <person name="Batra K."/>
            <person name="Sharma T.R."/>
            <person name="Mohapatra T."/>
            <person name="Singh N.K."/>
            <person name="Messing J."/>
            <person name="Nelson A.B."/>
            <person name="Fuks G."/>
            <person name="Kavchok S."/>
            <person name="Keizer G."/>
            <person name="Linton E."/>
            <person name="Llaca V."/>
            <person name="Song R."/>
            <person name="Tanyolac B."/>
            <person name="Young S."/>
            <person name="Ho-Il K."/>
            <person name="Hahn J.H."/>
            <person name="Sangsakoo G."/>
            <person name="Vanavichit A."/>
            <person name="de Mattos Luiz.A.T."/>
            <person name="Zimmer P.D."/>
            <person name="Malone G."/>
            <person name="Dellagostin O."/>
            <person name="de Oliveira A.C."/>
            <person name="Bevan M."/>
            <person name="Bancroft I."/>
            <person name="Minx P."/>
            <person name="Cordum H."/>
            <person name="Wilson R."/>
            <person name="Cheng Z."/>
            <person name="Jin W."/>
            <person name="Jiang J."/>
            <person name="Leong S.A."/>
            <person name="Iwama H."/>
            <person name="Gojobori T."/>
            <person name="Itoh T."/>
            <person name="Niimura Y."/>
            <person name="Fujii Y."/>
            <person name="Habara T."/>
            <person name="Sakai H."/>
            <person name="Sato Y."/>
            <person name="Wilson G."/>
            <person name="Kumar K."/>
            <person name="McCouch S."/>
            <person name="Juretic N."/>
            <person name="Hoen D."/>
            <person name="Wright S."/>
            <person name="Bruskiewich R."/>
            <person name="Bureau T."/>
            <person name="Miyao A."/>
            <person name="Hirochika H."/>
            <person name="Nishikawa T."/>
            <person name="Kadowaki K."/>
            <person name="Sugiura M."/>
            <person name="Burr B."/>
            <person name="Sasaki T."/>
        </authorList>
    </citation>
    <scope>NUCLEOTIDE SEQUENCE [LARGE SCALE GENOMIC DNA]</scope>
    <source>
        <strain evidence="3">cv. Nipponbare</strain>
    </source>
</reference>
<dbReference type="STRING" id="39947.A0A0N7KE20"/>